<evidence type="ECO:0000256" key="3">
    <source>
        <dbReference type="ARBA" id="ARBA00022679"/>
    </source>
</evidence>
<evidence type="ECO:0000313" key="8">
    <source>
        <dbReference type="Proteomes" id="UP000256599"/>
    </source>
</evidence>
<dbReference type="GO" id="GO:0046872">
    <property type="term" value="F:metal ion binding"/>
    <property type="evidence" value="ECO:0007669"/>
    <property type="project" value="UniProtKB-KW"/>
</dbReference>
<gene>
    <name evidence="7" type="ORF">CQA63_02300</name>
</gene>
<dbReference type="Gene3D" id="1.10.600.10">
    <property type="entry name" value="Farnesyl Diphosphate Synthase"/>
    <property type="match status" value="1"/>
</dbReference>
<dbReference type="PROSITE" id="PS00723">
    <property type="entry name" value="POLYPRENYL_SYNTHASE_1"/>
    <property type="match status" value="1"/>
</dbReference>
<dbReference type="Proteomes" id="UP000256599">
    <property type="component" value="Unassembled WGS sequence"/>
</dbReference>
<keyword evidence="4" id="KW-0479">Metal-binding</keyword>
<accession>A0A3D8I763</accession>
<dbReference type="InterPro" id="IPR000092">
    <property type="entry name" value="Polyprenyl_synt"/>
</dbReference>
<evidence type="ECO:0000256" key="5">
    <source>
        <dbReference type="ARBA" id="ARBA00022842"/>
    </source>
</evidence>
<comment type="similarity">
    <text evidence="2 6">Belongs to the FPP/GGPP synthase family.</text>
</comment>
<dbReference type="CDD" id="cd00685">
    <property type="entry name" value="Trans_IPPS_HT"/>
    <property type="match status" value="1"/>
</dbReference>
<dbReference type="SUPFAM" id="SSF48576">
    <property type="entry name" value="Terpenoid synthases"/>
    <property type="match status" value="1"/>
</dbReference>
<dbReference type="PANTHER" id="PTHR12001:SF69">
    <property type="entry name" value="ALL TRANS-POLYPRENYL-DIPHOSPHATE SYNTHASE PDSS1"/>
    <property type="match status" value="1"/>
</dbReference>
<dbReference type="AlphaFoldDB" id="A0A3D8I763"/>
<keyword evidence="3 6" id="KW-0808">Transferase</keyword>
<dbReference type="InterPro" id="IPR008949">
    <property type="entry name" value="Isoprenoid_synthase_dom_sf"/>
</dbReference>
<evidence type="ECO:0000256" key="4">
    <source>
        <dbReference type="ARBA" id="ARBA00022723"/>
    </source>
</evidence>
<name>A0A3D8I763_9HELI</name>
<dbReference type="GO" id="GO:0004659">
    <property type="term" value="F:prenyltransferase activity"/>
    <property type="evidence" value="ECO:0007669"/>
    <property type="project" value="InterPro"/>
</dbReference>
<organism evidence="7 8">
    <name type="scientific">Helicobacter marmotae</name>
    <dbReference type="NCBI Taxonomy" id="152490"/>
    <lineage>
        <taxon>Bacteria</taxon>
        <taxon>Pseudomonadati</taxon>
        <taxon>Campylobacterota</taxon>
        <taxon>Epsilonproteobacteria</taxon>
        <taxon>Campylobacterales</taxon>
        <taxon>Helicobacteraceae</taxon>
        <taxon>Helicobacter</taxon>
    </lineage>
</organism>
<evidence type="ECO:0000256" key="1">
    <source>
        <dbReference type="ARBA" id="ARBA00001946"/>
    </source>
</evidence>
<evidence type="ECO:0000256" key="6">
    <source>
        <dbReference type="RuleBase" id="RU004466"/>
    </source>
</evidence>
<dbReference type="SFLD" id="SFLDS00005">
    <property type="entry name" value="Isoprenoid_Synthase_Type_I"/>
    <property type="match status" value="1"/>
</dbReference>
<dbReference type="Pfam" id="PF00348">
    <property type="entry name" value="polyprenyl_synt"/>
    <property type="match status" value="1"/>
</dbReference>
<dbReference type="OrthoDB" id="9805316at2"/>
<keyword evidence="5" id="KW-0460">Magnesium</keyword>
<protein>
    <submittedName>
        <fullName evidence="7">Polyprenyl synthetase family protein</fullName>
    </submittedName>
</protein>
<comment type="cofactor">
    <cofactor evidence="1">
        <name>Mg(2+)</name>
        <dbReference type="ChEBI" id="CHEBI:18420"/>
    </cofactor>
</comment>
<dbReference type="EMBL" id="NXLR01000002">
    <property type="protein sequence ID" value="RDU60835.1"/>
    <property type="molecule type" value="Genomic_DNA"/>
</dbReference>
<evidence type="ECO:0000256" key="2">
    <source>
        <dbReference type="ARBA" id="ARBA00006706"/>
    </source>
</evidence>
<dbReference type="GO" id="GO:0008299">
    <property type="term" value="P:isoprenoid biosynthetic process"/>
    <property type="evidence" value="ECO:0007669"/>
    <property type="project" value="InterPro"/>
</dbReference>
<sequence>MNMEHAIGQIKTYINTFILECQNEHISALCKHLQYGKMLRSKLLLAISGVSEEALRVCALIEMIQNASLLHDDVIDNASTRRGDLSINARFGNKNAIMLGDVLYSKAFYELSKLDMNIAQSVSLAVTRLSIGEIEDVRLSNGFHTNREAYINMCSLKTAALIVAAAESGAILKGLDKDIYSTYGENLGIAFQIIDDILDITQDSSTLGKPSMSDFREGKTTLPYMDLYECLQKDKQEMLLSYYAKNLSPKEEEWIKTQMQDNDIIAKSLQCAKNFADKALQAIASQDNQTLRDMITQMLDRRS</sequence>
<dbReference type="InterPro" id="IPR033749">
    <property type="entry name" value="Polyprenyl_synt_CS"/>
</dbReference>
<evidence type="ECO:0000313" key="7">
    <source>
        <dbReference type="EMBL" id="RDU60835.1"/>
    </source>
</evidence>
<dbReference type="PANTHER" id="PTHR12001">
    <property type="entry name" value="GERANYLGERANYL PYROPHOSPHATE SYNTHASE"/>
    <property type="match status" value="1"/>
</dbReference>
<dbReference type="PROSITE" id="PS00444">
    <property type="entry name" value="POLYPRENYL_SYNTHASE_2"/>
    <property type="match status" value="1"/>
</dbReference>
<reference evidence="7 8" key="1">
    <citation type="submission" date="2018-04" db="EMBL/GenBank/DDBJ databases">
        <title>Novel Campyloabacter and Helicobacter Species and Strains.</title>
        <authorList>
            <person name="Mannion A.J."/>
            <person name="Shen Z."/>
            <person name="Fox J.G."/>
        </authorList>
    </citation>
    <scope>NUCLEOTIDE SEQUENCE [LARGE SCALE GENOMIC DNA]</scope>
    <source>
        <strain evidence="7 8">MIT 98-6070</strain>
    </source>
</reference>
<proteinExistence type="inferred from homology"/>
<keyword evidence="8" id="KW-1185">Reference proteome</keyword>
<comment type="caution">
    <text evidence="7">The sequence shown here is derived from an EMBL/GenBank/DDBJ whole genome shotgun (WGS) entry which is preliminary data.</text>
</comment>